<evidence type="ECO:0000313" key="6">
    <source>
        <dbReference type="Proteomes" id="UP000183180"/>
    </source>
</evidence>
<accession>A0A1H2ICT3</accession>
<evidence type="ECO:0000313" key="4">
    <source>
        <dbReference type="EMBL" id="SDU45039.1"/>
    </source>
</evidence>
<dbReference type="AlphaFoldDB" id="A0A1H2ICT3"/>
<evidence type="ECO:0000313" key="3">
    <source>
        <dbReference type="EMBL" id="SDU44974.1"/>
    </source>
</evidence>
<dbReference type="EMBL" id="FNLM01000034">
    <property type="protein sequence ID" value="SDU44974.1"/>
    <property type="molecule type" value="Genomic_DNA"/>
</dbReference>
<name>A0A1H2ICT3_9ACTN</name>
<dbReference type="InterPro" id="IPR047960">
    <property type="entry name" value="Transpos_IS1380"/>
</dbReference>
<reference evidence="2 6" key="1">
    <citation type="submission" date="2016-10" db="EMBL/GenBank/DDBJ databases">
        <authorList>
            <person name="de Groot N.N."/>
        </authorList>
    </citation>
    <scope>NUCLEOTIDE SEQUENCE [LARGE SCALE GENOMIC DNA]</scope>
    <source>
        <strain evidence="2 6">DSM 44215</strain>
    </source>
</reference>
<sequence>MKVSHSFSATSALFDDDNLVSHAGLVPVMELARSTGVAALLAKRVDLGTTRVASAGANLEAKLLTVIAGLCCGADSIDDLGIVRSGGHRRLFDRVYAPATIGQTLREFTPGHARQLNAVMTRSLPAMCARAGLLPTNGARVFVDIDSLLRPVYGYQKTGASYGHAKIAGRELLRRGLSPLIATLSAPEYPPVIANAWLRAGRAASGAGAATMIAQTIATARRCGAAGEITVRADAAYGSAEVMATCQRLGATFSLVLRTNTAITRAISAIGEDAWTPVVYPGAVTDPDTGALISDAEIAETTYTVRPLSPHPITARLIVRRVKAHHPADTDTLMPAWRYHSFFTNTTDDTITADINHRAHAVIETVFADLIDGPLAHLPSGVFGANAAWLALTAISHNLMRTLAALTSSARLRAARGATLRRTLVAVPARLARPARTPILHLPRHWPWHHAFTTLWTAVNTP</sequence>
<organism evidence="2 6">
    <name type="scientific">Gordonia westfalica</name>
    <dbReference type="NCBI Taxonomy" id="158898"/>
    <lineage>
        <taxon>Bacteria</taxon>
        <taxon>Bacillati</taxon>
        <taxon>Actinomycetota</taxon>
        <taxon>Actinomycetes</taxon>
        <taxon>Mycobacteriales</taxon>
        <taxon>Gordoniaceae</taxon>
        <taxon>Gordonia</taxon>
    </lineage>
</organism>
<dbReference type="OrthoDB" id="3718343at2"/>
<evidence type="ECO:0000313" key="2">
    <source>
        <dbReference type="EMBL" id="SDU41937.1"/>
    </source>
</evidence>
<proteinExistence type="predicted"/>
<protein>
    <recommendedName>
        <fullName evidence="1">Transposase DDE domain-containing protein</fullName>
    </recommendedName>
</protein>
<feature type="domain" description="Transposase DDE" evidence="1">
    <location>
        <begin position="13"/>
        <end position="458"/>
    </location>
</feature>
<dbReference type="Proteomes" id="UP000183180">
    <property type="component" value="Unassembled WGS sequence"/>
</dbReference>
<dbReference type="EMBL" id="FNLM01000034">
    <property type="protein sequence ID" value="SDU45039.1"/>
    <property type="molecule type" value="Genomic_DNA"/>
</dbReference>
<evidence type="ECO:0000313" key="5">
    <source>
        <dbReference type="EMBL" id="SDU65939.1"/>
    </source>
</evidence>
<dbReference type="Pfam" id="PF13701">
    <property type="entry name" value="DDE_Tnp_1_4"/>
    <property type="match status" value="1"/>
</dbReference>
<dbReference type="EMBL" id="FNLM01000034">
    <property type="protein sequence ID" value="SDU65939.1"/>
    <property type="molecule type" value="Genomic_DNA"/>
</dbReference>
<dbReference type="NCBIfam" id="NF033539">
    <property type="entry name" value="transpos_IS1380"/>
    <property type="match status" value="1"/>
</dbReference>
<evidence type="ECO:0000259" key="1">
    <source>
        <dbReference type="Pfam" id="PF13701"/>
    </source>
</evidence>
<gene>
    <name evidence="2" type="ORF">SAMN04488548_1341047</name>
    <name evidence="3" type="ORF">SAMN04488548_1341263</name>
    <name evidence="4" type="ORF">SAMN04488548_1341268</name>
    <name evidence="5" type="ORF">SAMN04488548_1343058</name>
</gene>
<dbReference type="RefSeq" id="WP_084811776.1">
    <property type="nucleotide sequence ID" value="NZ_FNLM01000034.1"/>
</dbReference>
<dbReference type="STRING" id="158898.SAMN04488548_1341047"/>
<dbReference type="InterPro" id="IPR025668">
    <property type="entry name" value="Tnp_DDE_dom"/>
</dbReference>
<dbReference type="EMBL" id="FNLM01000034">
    <property type="protein sequence ID" value="SDU41937.1"/>
    <property type="molecule type" value="Genomic_DNA"/>
</dbReference>